<feature type="coiled-coil region" evidence="3">
    <location>
        <begin position="249"/>
        <end position="302"/>
    </location>
</feature>
<evidence type="ECO:0000256" key="3">
    <source>
        <dbReference type="SAM" id="Coils"/>
    </source>
</evidence>
<keyword evidence="2 3" id="KW-0175">Coiled coil</keyword>
<evidence type="ECO:0000256" key="4">
    <source>
        <dbReference type="SAM" id="MobiDB-lite"/>
    </source>
</evidence>
<evidence type="ECO:0000313" key="5">
    <source>
        <dbReference type="EMBL" id="PON40103.1"/>
    </source>
</evidence>
<protein>
    <submittedName>
        <fullName evidence="5">WEB family</fullName>
    </submittedName>
</protein>
<comment type="caution">
    <text evidence="5">The sequence shown here is derived from an EMBL/GenBank/DDBJ whole genome shotgun (WGS) entry which is preliminary data.</text>
</comment>
<feature type="coiled-coil region" evidence="3">
    <location>
        <begin position="62"/>
        <end position="135"/>
    </location>
</feature>
<dbReference type="EMBL" id="JXTB01000446">
    <property type="protein sequence ID" value="PON40103.1"/>
    <property type="molecule type" value="Genomic_DNA"/>
</dbReference>
<dbReference type="AlphaFoldDB" id="A0A2P5AU65"/>
<feature type="region of interest" description="Disordered" evidence="4">
    <location>
        <begin position="587"/>
        <end position="614"/>
    </location>
</feature>
<feature type="coiled-coil region" evidence="3">
    <location>
        <begin position="328"/>
        <end position="362"/>
    </location>
</feature>
<evidence type="ECO:0000256" key="1">
    <source>
        <dbReference type="ARBA" id="ARBA00005485"/>
    </source>
</evidence>
<keyword evidence="6" id="KW-1185">Reference proteome</keyword>
<dbReference type="PANTHER" id="PTHR32054">
    <property type="entry name" value="HEAVY CHAIN, PUTATIVE, EXPRESSED-RELATED-RELATED"/>
    <property type="match status" value="1"/>
</dbReference>
<dbReference type="Proteomes" id="UP000237105">
    <property type="component" value="Unassembled WGS sequence"/>
</dbReference>
<accession>A0A2P5AU65</accession>
<organism evidence="5 6">
    <name type="scientific">Parasponia andersonii</name>
    <name type="common">Sponia andersonii</name>
    <dbReference type="NCBI Taxonomy" id="3476"/>
    <lineage>
        <taxon>Eukaryota</taxon>
        <taxon>Viridiplantae</taxon>
        <taxon>Streptophyta</taxon>
        <taxon>Embryophyta</taxon>
        <taxon>Tracheophyta</taxon>
        <taxon>Spermatophyta</taxon>
        <taxon>Magnoliopsida</taxon>
        <taxon>eudicotyledons</taxon>
        <taxon>Gunneridae</taxon>
        <taxon>Pentapetalae</taxon>
        <taxon>rosids</taxon>
        <taxon>fabids</taxon>
        <taxon>Rosales</taxon>
        <taxon>Cannabaceae</taxon>
        <taxon>Parasponia</taxon>
    </lineage>
</organism>
<dbReference type="Pfam" id="PF05701">
    <property type="entry name" value="WEMBL"/>
    <property type="match status" value="1"/>
</dbReference>
<dbReference type="PANTHER" id="PTHR32054:SF3">
    <property type="entry name" value="HEAVY CHAIN, PUTATIVE, EXPRESSED-RELATED"/>
    <property type="match status" value="1"/>
</dbReference>
<reference evidence="6" key="1">
    <citation type="submission" date="2016-06" db="EMBL/GenBank/DDBJ databases">
        <title>Parallel loss of symbiosis genes in relatives of nitrogen-fixing non-legume Parasponia.</title>
        <authorList>
            <person name="Van Velzen R."/>
            <person name="Holmer R."/>
            <person name="Bu F."/>
            <person name="Rutten L."/>
            <person name="Van Zeijl A."/>
            <person name="Liu W."/>
            <person name="Santuari L."/>
            <person name="Cao Q."/>
            <person name="Sharma T."/>
            <person name="Shen D."/>
            <person name="Roswanjaya Y."/>
            <person name="Wardhani T."/>
            <person name="Kalhor M.S."/>
            <person name="Jansen J."/>
            <person name="Van den Hoogen J."/>
            <person name="Gungor B."/>
            <person name="Hartog M."/>
            <person name="Hontelez J."/>
            <person name="Verver J."/>
            <person name="Yang W.-C."/>
            <person name="Schijlen E."/>
            <person name="Repin R."/>
            <person name="Schilthuizen M."/>
            <person name="Schranz E."/>
            <person name="Heidstra R."/>
            <person name="Miyata K."/>
            <person name="Fedorova E."/>
            <person name="Kohlen W."/>
            <person name="Bisseling T."/>
            <person name="Smit S."/>
            <person name="Geurts R."/>
        </authorList>
    </citation>
    <scope>NUCLEOTIDE SEQUENCE [LARGE SCALE GENOMIC DNA]</scope>
    <source>
        <strain evidence="6">cv. WU1-14</strain>
    </source>
</reference>
<evidence type="ECO:0000256" key="2">
    <source>
        <dbReference type="ARBA" id="ARBA00023054"/>
    </source>
</evidence>
<dbReference type="GO" id="GO:0009904">
    <property type="term" value="P:chloroplast accumulation movement"/>
    <property type="evidence" value="ECO:0007669"/>
    <property type="project" value="TreeGrafter"/>
</dbReference>
<dbReference type="GO" id="GO:0005829">
    <property type="term" value="C:cytosol"/>
    <property type="evidence" value="ECO:0007669"/>
    <property type="project" value="TreeGrafter"/>
</dbReference>
<proteinExistence type="inferred from homology"/>
<evidence type="ECO:0000313" key="6">
    <source>
        <dbReference type="Proteomes" id="UP000237105"/>
    </source>
</evidence>
<name>A0A2P5AU65_PARAD</name>
<feature type="coiled-coil region" evidence="3">
    <location>
        <begin position="398"/>
        <end position="467"/>
    </location>
</feature>
<dbReference type="InterPro" id="IPR008545">
    <property type="entry name" value="Web"/>
</dbReference>
<dbReference type="STRING" id="3476.A0A2P5AU65"/>
<sequence length="654" mass="72458">MVAKDRTNAADSPNPKVVGEIDTRAPFQSVKDAVTLFGEGAFSGSGEKLAIKKTRPYSAERVLAKETQLHLAQKELNKLKEQLKSAETTKSQALAELEKSKITVDDLTHKLKSLIESKESAIKATEAAKNKAKQLGEANSDSLPGKDGAWKRDLETVRTQYTTVFTELDAAKQELRKFRQDCDVSLEAKVAAYKHEAEAKDAAKANVERVGELSKEISAVQESIGQVKLASLQSQQEQAKIFSEKDTQRQSYKTTLEESAKKLTALKKEFDPEVSRSLEAQLAQTLNEIGEMQKQMENAKASDLDSVRTVTLELDDAKGSLQKVAEEESLLRSLVEALKVELENVKKEHTELKEKEAETESIAGNLHVKLRKHKSELEACLSEESKAKGACDEMVSTLNQLSLETENACREAEEMKNKAEELKKEAEATKLVVKEVEKKLRIALEEAEEAKAAEERALDQIKALSDQTNAARASTSESGANITISREEFESLSRKVGESDKLADMKVAAAMAQVEAVKASENEALKRLETTQKEIEDMKVATEEALKRAEMAEAAKKAVEGELRRWREREQKKAAEAASRILAETEMSIESSPRHYRVQKPNPSTKVIETRKFDEEKSSLSKKALLSNLSGIFNRKKNQIEGGSPSYLPGEKPP</sequence>
<gene>
    <name evidence="5" type="ORF">PanWU01x14_299550</name>
</gene>
<feature type="coiled-coil region" evidence="3">
    <location>
        <begin position="511"/>
        <end position="569"/>
    </location>
</feature>
<dbReference type="OrthoDB" id="1933125at2759"/>
<feature type="region of interest" description="Disordered" evidence="4">
    <location>
        <begin position="635"/>
        <end position="654"/>
    </location>
</feature>
<comment type="similarity">
    <text evidence="1">Belongs to the WEB family.</text>
</comment>
<dbReference type="GO" id="GO:0009903">
    <property type="term" value="P:chloroplast avoidance movement"/>
    <property type="evidence" value="ECO:0007669"/>
    <property type="project" value="TreeGrafter"/>
</dbReference>
<feature type="region of interest" description="Disordered" evidence="4">
    <location>
        <begin position="1"/>
        <end position="20"/>
    </location>
</feature>